<keyword evidence="10" id="KW-0539">Nucleus</keyword>
<dbReference type="GO" id="GO:0140297">
    <property type="term" value="F:DNA-binding transcription factor binding"/>
    <property type="evidence" value="ECO:0007669"/>
    <property type="project" value="UniProtKB-ARBA"/>
</dbReference>
<dbReference type="PROSITE" id="PS00028">
    <property type="entry name" value="ZINC_FINGER_C2H2_1"/>
    <property type="match status" value="4"/>
</dbReference>
<dbReference type="PANTHER" id="PTHR45718:SF4">
    <property type="entry name" value="TRANSCRIPTIONAL ACTIVATOR CUBITUS INTERRUPTUS"/>
    <property type="match status" value="1"/>
</dbReference>
<feature type="compositionally biased region" description="Basic and acidic residues" evidence="12">
    <location>
        <begin position="701"/>
        <end position="711"/>
    </location>
</feature>
<evidence type="ECO:0000256" key="1">
    <source>
        <dbReference type="ARBA" id="ARBA00004123"/>
    </source>
</evidence>
<keyword evidence="6" id="KW-0862">Zinc</keyword>
<dbReference type="FunFam" id="3.30.160.60:FF:000031">
    <property type="entry name" value="GLI family zinc finger 3"/>
    <property type="match status" value="1"/>
</dbReference>
<dbReference type="FunFam" id="3.30.160.60:FF:000019">
    <property type="entry name" value="GLI family zinc finger 3"/>
    <property type="match status" value="1"/>
</dbReference>
<comment type="subcellular location">
    <subcellularLocation>
        <location evidence="1">Nucleus</location>
    </subcellularLocation>
</comment>
<reference evidence="14 15" key="1">
    <citation type="submission" date="2021-06" db="EMBL/GenBank/DDBJ databases">
        <title>Caerostris darwini draft genome.</title>
        <authorList>
            <person name="Kono N."/>
            <person name="Arakawa K."/>
        </authorList>
    </citation>
    <scope>NUCLEOTIDE SEQUENCE [LARGE SCALE GENOMIC DNA]</scope>
</reference>
<evidence type="ECO:0000256" key="9">
    <source>
        <dbReference type="ARBA" id="ARBA00023163"/>
    </source>
</evidence>
<feature type="domain" description="C2H2-type" evidence="13">
    <location>
        <begin position="379"/>
        <end position="406"/>
    </location>
</feature>
<feature type="domain" description="C2H2-type" evidence="13">
    <location>
        <begin position="341"/>
        <end position="373"/>
    </location>
</feature>
<dbReference type="GO" id="GO:0008270">
    <property type="term" value="F:zinc ion binding"/>
    <property type="evidence" value="ECO:0007669"/>
    <property type="project" value="UniProtKB-KW"/>
</dbReference>
<proteinExistence type="inferred from homology"/>
<sequence>MDPHFGLPLQFPSAFTTVHAPIPVDQRTHEGRYVWEPRLHATLSHTAGRINPDGSPTNLPDFSHFAPRRDIPNGHMDFASHYRLSPYMEQVISSLHGNSPMGSPLVPDTRVPLPMDYLQQVSMLHQRNLLDVHNTLQANASVAPELPMGLDGSQMSSPKPNVRHGRKRALSSSPYSDFDINSMIRFSPSSLVSFMNGSRSSSASGSYGHLSAGSLSPAMGVSPPAVLPHFHQLHHLMRQGLTSPFLLPPPSSLGQQPIFPGHMPPPVTNKVKTSFYTGIHDKDAVIPNNSSSEHLIANHGTAINKHSRDSKTSAMGAEGGMDEDKDATSDIKDEPGDFIETNCHWVECEREFPTQEDLVKHICQDHIHSNKKAFICRWKDCSREEKPFKAQYMLVVHMRRHTGEKPHKCTFEGCFKAYSRLENLKTHLRSHTGEKPYLCEFPGCTKAFSNASDRAKHQNRTHSNAKPYVCRAEGCTKRYTDPSSLRKHVKTVHGAEFYAKKKHKGEDPDCSSRDNNSPKDKGKNESPVNTTDNFLTSSSVQTATSDSKESNSQGTVNGVENSLCSESLQHLVGEVPISDNCVSTTSGLDEVLERDVQQWEINGSVDGEEDDYLAAVMCAVTSSGNGSNGFVKGRKGGFHKAFKSKSWFPKLQLPKGIFHRSSYKTSESPQTNNSPQSVDADTKKTYTNLSHPKTSGCATTDKIKIKADGSRRRQNSTSSTSTFYGSMSSDVSSQSQDTNKRNQGSYATQSMHSTQSSCDPLSLWGSCRSSEVSSNERLSPTSSVKIKTLNTDSYNAEATNATTIPSQPISNHKDDKNIKFSSKEEQKSSLTYYNSCQNDIKNIIEDSKHTVSKQLESNATDRFTPIPNNPQFLQHRNRCNNQNTDWNQNNLYEKDMHINKNVSESVTLDCNKDLILPDDVVSYLNEVSQQEVENSKNFYQNQNAFQTSVKGNCSNCNEVSQQEVENKTFYQNQSTFQTPIKTDFCSNCKVEPHQNSSFSNPYCNQSNLPISNNFYQNCTAQHHLTMNSPNCISHDASRINCNDVQNFNPNPANYQLNGCKNEFIPQSCHQGASQHLMNHCTQPVWNNQNSQPTGVIQNQICSNHGVNQFYCNQQHYNSPPPYQITTQYNSNNFHMHSQPMDNRCSAANCGDSQMMHAPPVYCNYQQVNQFPNQQTGYKCSQTCDASNTMQPHCHQIQQNYSMHQQQHPPNPPCFHQYHQCVNCGAGQNLPQNHCFANVQSRNTPQFISNNQVAQCMQQPPISSNLVDNCPQEIILPKTEKIDFEKQSYVVPKTETVNVTCANAVQCVQKERISPVPNQDSIQSTVSQTMDIASSVATTSVPSALTTSNMVINDMNSILSSLMEETKYLKLLQ</sequence>
<dbReference type="GO" id="GO:0000122">
    <property type="term" value="P:negative regulation of transcription by RNA polymerase II"/>
    <property type="evidence" value="ECO:0007669"/>
    <property type="project" value="UniProtKB-ARBA"/>
</dbReference>
<keyword evidence="8" id="KW-0238">DNA-binding</keyword>
<dbReference type="Pfam" id="PF00096">
    <property type="entry name" value="zf-C2H2"/>
    <property type="match status" value="2"/>
</dbReference>
<evidence type="ECO:0000256" key="8">
    <source>
        <dbReference type="ARBA" id="ARBA00023125"/>
    </source>
</evidence>
<dbReference type="GO" id="GO:0000981">
    <property type="term" value="F:DNA-binding transcription factor activity, RNA polymerase II-specific"/>
    <property type="evidence" value="ECO:0007669"/>
    <property type="project" value="TreeGrafter"/>
</dbReference>
<keyword evidence="15" id="KW-1185">Reference proteome</keyword>
<dbReference type="SUPFAM" id="SSF57667">
    <property type="entry name" value="beta-beta-alpha zinc fingers"/>
    <property type="match status" value="3"/>
</dbReference>
<evidence type="ECO:0000256" key="6">
    <source>
        <dbReference type="ARBA" id="ARBA00022833"/>
    </source>
</evidence>
<keyword evidence="5 11" id="KW-0863">Zinc-finger</keyword>
<dbReference type="PROSITE" id="PS50157">
    <property type="entry name" value="ZINC_FINGER_C2H2_2"/>
    <property type="match status" value="5"/>
</dbReference>
<feature type="domain" description="C2H2-type" evidence="13">
    <location>
        <begin position="437"/>
        <end position="467"/>
    </location>
</feature>
<evidence type="ECO:0000256" key="12">
    <source>
        <dbReference type="SAM" id="MobiDB-lite"/>
    </source>
</evidence>
<evidence type="ECO:0000256" key="3">
    <source>
        <dbReference type="ARBA" id="ARBA00022723"/>
    </source>
</evidence>
<protein>
    <submittedName>
        <fullName evidence="14">Transcriptional activator GLI3</fullName>
    </submittedName>
</protein>
<keyword evidence="7" id="KW-0805">Transcription regulation</keyword>
<keyword evidence="3" id="KW-0479">Metal-binding</keyword>
<evidence type="ECO:0000259" key="13">
    <source>
        <dbReference type="PROSITE" id="PS50157"/>
    </source>
</evidence>
<feature type="region of interest" description="Disordered" evidence="12">
    <location>
        <begin position="500"/>
        <end position="558"/>
    </location>
</feature>
<evidence type="ECO:0000256" key="5">
    <source>
        <dbReference type="ARBA" id="ARBA00022771"/>
    </source>
</evidence>
<feature type="compositionally biased region" description="Polar residues" evidence="12">
    <location>
        <begin position="741"/>
        <end position="756"/>
    </location>
</feature>
<dbReference type="GO" id="GO:0005634">
    <property type="term" value="C:nucleus"/>
    <property type="evidence" value="ECO:0007669"/>
    <property type="project" value="UniProtKB-SubCell"/>
</dbReference>
<dbReference type="InterPro" id="IPR036236">
    <property type="entry name" value="Znf_C2H2_sf"/>
</dbReference>
<evidence type="ECO:0000256" key="10">
    <source>
        <dbReference type="ARBA" id="ARBA00023242"/>
    </source>
</evidence>
<dbReference type="InterPro" id="IPR056436">
    <property type="entry name" value="Znf-C2H2_ZIC1-5/GLI1-3-like"/>
</dbReference>
<evidence type="ECO:0000256" key="2">
    <source>
        <dbReference type="ARBA" id="ARBA00010831"/>
    </source>
</evidence>
<evidence type="ECO:0000313" key="14">
    <source>
        <dbReference type="EMBL" id="GIX72062.1"/>
    </source>
</evidence>
<dbReference type="Pfam" id="PF23561">
    <property type="entry name" value="zf-C2H2_15"/>
    <property type="match status" value="1"/>
</dbReference>
<dbReference type="FunFam" id="3.30.160.60:FF:000048">
    <property type="entry name" value="GLI family zinc finger 3"/>
    <property type="match status" value="1"/>
</dbReference>
<feature type="region of interest" description="Disordered" evidence="12">
    <location>
        <begin position="798"/>
        <end position="817"/>
    </location>
</feature>
<feature type="domain" description="C2H2-type" evidence="13">
    <location>
        <begin position="468"/>
        <end position="498"/>
    </location>
</feature>
<dbReference type="FunFam" id="3.30.160.60:FF:000036">
    <property type="entry name" value="GLI family zinc finger 3"/>
    <property type="match status" value="1"/>
</dbReference>
<dbReference type="SMART" id="SM00355">
    <property type="entry name" value="ZnF_C2H2"/>
    <property type="match status" value="5"/>
</dbReference>
<comment type="similarity">
    <text evidence="2">Belongs to the GLI C2H2-type zinc-finger protein family.</text>
</comment>
<feature type="compositionally biased region" description="Polar residues" evidence="12">
    <location>
        <begin position="663"/>
        <end position="698"/>
    </location>
</feature>
<feature type="region of interest" description="Disordered" evidence="12">
    <location>
        <begin position="145"/>
        <end position="171"/>
    </location>
</feature>
<feature type="compositionally biased region" description="Basic and acidic residues" evidence="12">
    <location>
        <begin position="504"/>
        <end position="524"/>
    </location>
</feature>
<dbReference type="GO" id="GO:0000978">
    <property type="term" value="F:RNA polymerase II cis-regulatory region sequence-specific DNA binding"/>
    <property type="evidence" value="ECO:0007669"/>
    <property type="project" value="TreeGrafter"/>
</dbReference>
<evidence type="ECO:0000256" key="7">
    <source>
        <dbReference type="ARBA" id="ARBA00023015"/>
    </source>
</evidence>
<feature type="compositionally biased region" description="Polar residues" evidence="12">
    <location>
        <begin position="526"/>
        <end position="558"/>
    </location>
</feature>
<feature type="compositionally biased region" description="Low complexity" evidence="12">
    <location>
        <begin position="715"/>
        <end position="737"/>
    </location>
</feature>
<feature type="compositionally biased region" description="Polar residues" evidence="12">
    <location>
        <begin position="798"/>
        <end position="810"/>
    </location>
</feature>
<feature type="region of interest" description="Disordered" evidence="12">
    <location>
        <begin position="303"/>
        <end position="333"/>
    </location>
</feature>
<dbReference type="Proteomes" id="UP001054837">
    <property type="component" value="Unassembled WGS sequence"/>
</dbReference>
<dbReference type="EMBL" id="BPLQ01000492">
    <property type="protein sequence ID" value="GIX72062.1"/>
    <property type="molecule type" value="Genomic_DNA"/>
</dbReference>
<gene>
    <name evidence="14" type="primary">GLI3</name>
    <name evidence="14" type="ORF">CDAR_34481</name>
</gene>
<accession>A0AAV4MIQ7</accession>
<organism evidence="14 15">
    <name type="scientific">Caerostris darwini</name>
    <dbReference type="NCBI Taxonomy" id="1538125"/>
    <lineage>
        <taxon>Eukaryota</taxon>
        <taxon>Metazoa</taxon>
        <taxon>Ecdysozoa</taxon>
        <taxon>Arthropoda</taxon>
        <taxon>Chelicerata</taxon>
        <taxon>Arachnida</taxon>
        <taxon>Araneae</taxon>
        <taxon>Araneomorphae</taxon>
        <taxon>Entelegynae</taxon>
        <taxon>Araneoidea</taxon>
        <taxon>Araneidae</taxon>
        <taxon>Caerostris</taxon>
    </lineage>
</organism>
<dbReference type="Gene3D" id="3.30.160.60">
    <property type="entry name" value="Classic Zinc Finger"/>
    <property type="match status" value="5"/>
</dbReference>
<keyword evidence="9" id="KW-0804">Transcription</keyword>
<dbReference type="InterPro" id="IPR013087">
    <property type="entry name" value="Znf_C2H2_type"/>
</dbReference>
<evidence type="ECO:0000313" key="15">
    <source>
        <dbReference type="Proteomes" id="UP001054837"/>
    </source>
</evidence>
<evidence type="ECO:0000256" key="11">
    <source>
        <dbReference type="PROSITE-ProRule" id="PRU00042"/>
    </source>
</evidence>
<feature type="region of interest" description="Disordered" evidence="12">
    <location>
        <begin position="662"/>
        <end position="756"/>
    </location>
</feature>
<evidence type="ECO:0000256" key="4">
    <source>
        <dbReference type="ARBA" id="ARBA00022737"/>
    </source>
</evidence>
<dbReference type="InterPro" id="IPR043359">
    <property type="entry name" value="GLI-like"/>
</dbReference>
<comment type="caution">
    <text evidence="14">The sequence shown here is derived from an EMBL/GenBank/DDBJ whole genome shotgun (WGS) entry which is preliminary data.</text>
</comment>
<dbReference type="PANTHER" id="PTHR45718">
    <property type="entry name" value="TRANSCRIPTIONAL ACTIVATOR CUBITUS INTERRUPTUS"/>
    <property type="match status" value="1"/>
</dbReference>
<name>A0AAV4MIQ7_9ARAC</name>
<keyword evidence="4" id="KW-0677">Repeat</keyword>
<feature type="domain" description="C2H2-type" evidence="13">
    <location>
        <begin position="407"/>
        <end position="436"/>
    </location>
</feature>